<dbReference type="Proteomes" id="UP000183257">
    <property type="component" value="Unassembled WGS sequence"/>
</dbReference>
<feature type="transmembrane region" description="Helical" evidence="2">
    <location>
        <begin position="255"/>
        <end position="273"/>
    </location>
</feature>
<dbReference type="Pfam" id="PF04087">
    <property type="entry name" value="DUF389"/>
    <property type="match status" value="1"/>
</dbReference>
<dbReference type="OrthoDB" id="9790659at2"/>
<feature type="transmembrane region" description="Helical" evidence="2">
    <location>
        <begin position="60"/>
        <end position="79"/>
    </location>
</feature>
<feature type="transmembrane region" description="Helical" evidence="2">
    <location>
        <begin position="183"/>
        <end position="209"/>
    </location>
</feature>
<accession>A0A1K1P4D9</accession>
<protein>
    <submittedName>
        <fullName evidence="3">Uncharacterized hydrophobic domain-containing protein</fullName>
    </submittedName>
</protein>
<keyword evidence="2" id="KW-1133">Transmembrane helix</keyword>
<proteinExistence type="predicted"/>
<dbReference type="STRING" id="76595.SAMN05660313_01601"/>
<keyword evidence="2" id="KW-0812">Transmembrane</keyword>
<name>A0A1K1P4D9_9FLAO</name>
<sequence>MSNNTEQENNVAGNESSENVKKDFQGLLGSTKKFLKELLDIRNNTDQEATRESIVADIPFKGHTSWILICSIFIASIGLNANSTAVVIGAMLISPLMGPILGMGLSLAINDIDTLRRSLKNFGVMVVLSILTAFLFFKFFPLRDESSELLARTAPDIRDVLIAFFGGLALVIARAKKGTIASVIFGVAIATALMPPLCTVGFGLAIGNWDYASGAMYLFTINTIFIALATFLVIKILRFPMVRYANSERRRLISRLASIVAILMMVPAGWTFVKALGESQFRGDAQKFVSENIAKYQFAGNGMYLENLTNIEYHGGDRTLLDKILGKNKNPKKSVIEVMFMGEELVPDNIISSWNTIKNEDYEELADTDLKIIQGSKNKEVDQIKYVDELYQAKKAELMGKEEKIALLEKELTQLQKIVSKQIPFNDVSAEAKANYENLASIGYSYTIRTDFKKVDTIPVFEVNWKLKTKSKDKDADMKKISEWLKLRLKDKNIQVRELKN</sequence>
<organism evidence="3 4">
    <name type="scientific">Cellulophaga fucicola</name>
    <dbReference type="NCBI Taxonomy" id="76595"/>
    <lineage>
        <taxon>Bacteria</taxon>
        <taxon>Pseudomonadati</taxon>
        <taxon>Bacteroidota</taxon>
        <taxon>Flavobacteriia</taxon>
        <taxon>Flavobacteriales</taxon>
        <taxon>Flavobacteriaceae</taxon>
        <taxon>Cellulophaga</taxon>
    </lineage>
</organism>
<feature type="transmembrane region" description="Helical" evidence="2">
    <location>
        <begin position="215"/>
        <end position="234"/>
    </location>
</feature>
<dbReference type="RefSeq" id="WP_072303262.1">
    <property type="nucleotide sequence ID" value="NZ_FPIY01000002.1"/>
</dbReference>
<evidence type="ECO:0000313" key="4">
    <source>
        <dbReference type="Proteomes" id="UP000183257"/>
    </source>
</evidence>
<evidence type="ECO:0000256" key="1">
    <source>
        <dbReference type="SAM" id="Coils"/>
    </source>
</evidence>
<dbReference type="EMBL" id="FPIY01000002">
    <property type="protein sequence ID" value="SFW42317.1"/>
    <property type="molecule type" value="Genomic_DNA"/>
</dbReference>
<evidence type="ECO:0000256" key="2">
    <source>
        <dbReference type="SAM" id="Phobius"/>
    </source>
</evidence>
<feature type="coiled-coil region" evidence="1">
    <location>
        <begin position="391"/>
        <end position="418"/>
    </location>
</feature>
<keyword evidence="1" id="KW-0175">Coiled coil</keyword>
<gene>
    <name evidence="3" type="ORF">SAMN05660313_01601</name>
</gene>
<feature type="transmembrane region" description="Helical" evidence="2">
    <location>
        <begin position="121"/>
        <end position="140"/>
    </location>
</feature>
<dbReference type="AlphaFoldDB" id="A0A1K1P4D9"/>
<dbReference type="PANTHER" id="PTHR20992">
    <property type="entry name" value="AT15442P-RELATED"/>
    <property type="match status" value="1"/>
</dbReference>
<feature type="transmembrane region" description="Helical" evidence="2">
    <location>
        <begin position="160"/>
        <end position="176"/>
    </location>
</feature>
<dbReference type="InterPro" id="IPR005240">
    <property type="entry name" value="DUF389"/>
</dbReference>
<reference evidence="4" key="1">
    <citation type="submission" date="2016-11" db="EMBL/GenBank/DDBJ databases">
        <authorList>
            <person name="Varghese N."/>
            <person name="Submissions S."/>
        </authorList>
    </citation>
    <scope>NUCLEOTIDE SEQUENCE [LARGE SCALE GENOMIC DNA]</scope>
    <source>
        <strain evidence="4">DSM 24786</strain>
    </source>
</reference>
<evidence type="ECO:0000313" key="3">
    <source>
        <dbReference type="EMBL" id="SFW42317.1"/>
    </source>
</evidence>
<keyword evidence="2" id="KW-0472">Membrane</keyword>
<feature type="transmembrane region" description="Helical" evidence="2">
    <location>
        <begin position="85"/>
        <end position="109"/>
    </location>
</feature>
<dbReference type="PANTHER" id="PTHR20992:SF9">
    <property type="entry name" value="AT15442P-RELATED"/>
    <property type="match status" value="1"/>
</dbReference>
<keyword evidence="4" id="KW-1185">Reference proteome</keyword>